<dbReference type="EMBL" id="JBAWTH010000014">
    <property type="protein sequence ID" value="KAL2288988.1"/>
    <property type="molecule type" value="Genomic_DNA"/>
</dbReference>
<accession>A0ABR4F2V2</accession>
<sequence length="111" mass="12284">MKVFQASVTSDAAGTRAGRRAGRYTKFTVQQNFADDGKNNNGRGVEVITGQRTHREFGFFHKSHFLIKEIYHHPDRLCQGSQKTPRSQSICGAIGFIIVAAINEDVASTPM</sequence>
<feature type="region of interest" description="Disordered" evidence="1">
    <location>
        <begin position="1"/>
        <end position="20"/>
    </location>
</feature>
<gene>
    <name evidence="2" type="ORF">FJTKL_02850</name>
</gene>
<comment type="caution">
    <text evidence="2">The sequence shown here is derived from an EMBL/GenBank/DDBJ whole genome shotgun (WGS) entry which is preliminary data.</text>
</comment>
<dbReference type="Proteomes" id="UP001600888">
    <property type="component" value="Unassembled WGS sequence"/>
</dbReference>
<proteinExistence type="predicted"/>
<name>A0ABR4F2V2_9PEZI</name>
<reference evidence="2 3" key="1">
    <citation type="submission" date="2024-03" db="EMBL/GenBank/DDBJ databases">
        <title>A high-quality draft genome sequence of Diaporthe vaccinii, a causative agent of upright dieback and viscid rot disease in cranberry plants.</title>
        <authorList>
            <person name="Sarrasin M."/>
            <person name="Lang B.F."/>
            <person name="Burger G."/>
        </authorList>
    </citation>
    <scope>NUCLEOTIDE SEQUENCE [LARGE SCALE GENOMIC DNA]</scope>
    <source>
        <strain evidence="2 3">IS7</strain>
    </source>
</reference>
<evidence type="ECO:0000313" key="2">
    <source>
        <dbReference type="EMBL" id="KAL2288988.1"/>
    </source>
</evidence>
<protein>
    <submittedName>
        <fullName evidence="2">Uncharacterized protein</fullName>
    </submittedName>
</protein>
<organism evidence="2 3">
    <name type="scientific">Diaporthe vaccinii</name>
    <dbReference type="NCBI Taxonomy" id="105482"/>
    <lineage>
        <taxon>Eukaryota</taxon>
        <taxon>Fungi</taxon>
        <taxon>Dikarya</taxon>
        <taxon>Ascomycota</taxon>
        <taxon>Pezizomycotina</taxon>
        <taxon>Sordariomycetes</taxon>
        <taxon>Sordariomycetidae</taxon>
        <taxon>Diaporthales</taxon>
        <taxon>Diaporthaceae</taxon>
        <taxon>Diaporthe</taxon>
        <taxon>Diaporthe eres species complex</taxon>
    </lineage>
</organism>
<evidence type="ECO:0000256" key="1">
    <source>
        <dbReference type="SAM" id="MobiDB-lite"/>
    </source>
</evidence>
<evidence type="ECO:0000313" key="3">
    <source>
        <dbReference type="Proteomes" id="UP001600888"/>
    </source>
</evidence>
<feature type="compositionally biased region" description="Polar residues" evidence="1">
    <location>
        <begin position="1"/>
        <end position="10"/>
    </location>
</feature>
<keyword evidence="3" id="KW-1185">Reference proteome</keyword>